<organism evidence="2 3">
    <name type="scientific">Macrostomum lignano</name>
    <dbReference type="NCBI Taxonomy" id="282301"/>
    <lineage>
        <taxon>Eukaryota</taxon>
        <taxon>Metazoa</taxon>
        <taxon>Spiralia</taxon>
        <taxon>Lophotrochozoa</taxon>
        <taxon>Platyhelminthes</taxon>
        <taxon>Rhabditophora</taxon>
        <taxon>Macrostomorpha</taxon>
        <taxon>Macrostomida</taxon>
        <taxon>Macrostomidae</taxon>
        <taxon>Macrostomum</taxon>
    </lineage>
</organism>
<protein>
    <submittedName>
        <fullName evidence="3">Uncharacterized protein</fullName>
    </submittedName>
</protein>
<evidence type="ECO:0000256" key="1">
    <source>
        <dbReference type="SAM" id="MobiDB-lite"/>
    </source>
</evidence>
<dbReference type="Proteomes" id="UP000095280">
    <property type="component" value="Unplaced"/>
</dbReference>
<name>A0A1I8JN46_9PLAT</name>
<evidence type="ECO:0000313" key="3">
    <source>
        <dbReference type="WBParaSite" id="snap_masked-unitig_29677-processed-gene-0.0-mRNA-1"/>
    </source>
</evidence>
<feature type="region of interest" description="Disordered" evidence="1">
    <location>
        <begin position="34"/>
        <end position="65"/>
    </location>
</feature>
<keyword evidence="2" id="KW-1185">Reference proteome</keyword>
<evidence type="ECO:0000313" key="2">
    <source>
        <dbReference type="Proteomes" id="UP000095280"/>
    </source>
</evidence>
<proteinExistence type="predicted"/>
<reference evidence="3" key="1">
    <citation type="submission" date="2016-11" db="UniProtKB">
        <authorList>
            <consortium name="WormBaseParasite"/>
        </authorList>
    </citation>
    <scope>IDENTIFICATION</scope>
</reference>
<dbReference type="AlphaFoldDB" id="A0A1I8JN46"/>
<dbReference type="WBParaSite" id="snap_masked-unitig_29677-processed-gene-0.0-mRNA-1">
    <property type="protein sequence ID" value="snap_masked-unitig_29677-processed-gene-0.0-mRNA-1"/>
    <property type="gene ID" value="snap_masked-unitig_29677-processed-gene-0.0"/>
</dbReference>
<accession>A0A1I8JN46</accession>
<sequence>MEDTILIRDTLPRLATHIPAESWPAAIAYEFRSSSTENPASLDDEGHRYGKPPPPGTLPSPPSQAVSANVCPAAIDVFVVASDEGSEQLPVDGSGWRTEHGPTNLDTLASLNCKCGLGARLSIVKAVVHT</sequence>
<feature type="compositionally biased region" description="Pro residues" evidence="1">
    <location>
        <begin position="51"/>
        <end position="62"/>
    </location>
</feature>